<dbReference type="EMBL" id="UINC01019117">
    <property type="protein sequence ID" value="SVA80795.1"/>
    <property type="molecule type" value="Genomic_DNA"/>
</dbReference>
<organism evidence="1">
    <name type="scientific">marine metagenome</name>
    <dbReference type="NCBI Taxonomy" id="408172"/>
    <lineage>
        <taxon>unclassified sequences</taxon>
        <taxon>metagenomes</taxon>
        <taxon>ecological metagenomes</taxon>
    </lineage>
</organism>
<dbReference type="AlphaFoldDB" id="A0A381YUU1"/>
<accession>A0A381YUU1</accession>
<evidence type="ECO:0000313" key="1">
    <source>
        <dbReference type="EMBL" id="SVA80795.1"/>
    </source>
</evidence>
<sequence>MKDSFISFKDISAEKWVINIRGSYKSDTFDFLKENLGEKLYHYDLQSSNGWFHDTRVMLKDINSDYIFFWIEDHINMADVTIYDNILKDMCENKVDHFIYSWWQKSVLNEYEYINKKETNNINIYNISDRNIRIIEKRIGTHFMPISAVSISTNMFFKKIVTSNHPKLKRWPRETPFDFDKRSSDFEFFPFVLSFPKFELFANIDDNHGTVGYSLIDRGLYENRMTRDEIKSIEFRKSFNYYRLIKTIFPNVIWKLLVSIFVYIKRLVYTYG</sequence>
<reference evidence="1" key="1">
    <citation type="submission" date="2018-05" db="EMBL/GenBank/DDBJ databases">
        <authorList>
            <person name="Lanie J.A."/>
            <person name="Ng W.-L."/>
            <person name="Kazmierczak K.M."/>
            <person name="Andrzejewski T.M."/>
            <person name="Davidsen T.M."/>
            <person name="Wayne K.J."/>
            <person name="Tettelin H."/>
            <person name="Glass J.I."/>
            <person name="Rusch D."/>
            <person name="Podicherti R."/>
            <person name="Tsui H.-C.T."/>
            <person name="Winkler M.E."/>
        </authorList>
    </citation>
    <scope>NUCLEOTIDE SEQUENCE</scope>
</reference>
<name>A0A381YUU1_9ZZZZ</name>
<gene>
    <name evidence="1" type="ORF">METZ01_LOCUS133649</name>
</gene>
<protein>
    <submittedName>
        <fullName evidence="1">Uncharacterized protein</fullName>
    </submittedName>
</protein>
<proteinExistence type="predicted"/>